<feature type="compositionally biased region" description="Polar residues" evidence="1">
    <location>
        <begin position="88"/>
        <end position="128"/>
    </location>
</feature>
<keyword evidence="4" id="KW-1185">Reference proteome</keyword>
<evidence type="ECO:0000313" key="4">
    <source>
        <dbReference type="Proteomes" id="UP000094020"/>
    </source>
</evidence>
<organism evidence="2">
    <name type="scientific">Kwoniella pini CBS 10737</name>
    <dbReference type="NCBI Taxonomy" id="1296096"/>
    <lineage>
        <taxon>Eukaryota</taxon>
        <taxon>Fungi</taxon>
        <taxon>Dikarya</taxon>
        <taxon>Basidiomycota</taxon>
        <taxon>Agaricomycotina</taxon>
        <taxon>Tremellomycetes</taxon>
        <taxon>Tremellales</taxon>
        <taxon>Cryptococcaceae</taxon>
        <taxon>Kwoniella</taxon>
    </lineage>
</organism>
<reference evidence="2" key="3">
    <citation type="submission" date="2016-07" db="EMBL/GenBank/DDBJ databases">
        <title>Evolution of pathogenesis and genome organization in the Tremellales.</title>
        <authorList>
            <person name="Cuomo C."/>
            <person name="Litvintseva A."/>
            <person name="Heitman J."/>
            <person name="Chen Y."/>
            <person name="Sun S."/>
            <person name="Springer D."/>
            <person name="Dromer F."/>
            <person name="Young S."/>
            <person name="Zeng Q."/>
            <person name="Chapman S."/>
            <person name="Gujja S."/>
            <person name="Saif S."/>
            <person name="Birren B."/>
        </authorList>
    </citation>
    <scope>NUCLEOTIDE SEQUENCE</scope>
    <source>
        <strain evidence="2">CBS 10737</strain>
    </source>
</reference>
<dbReference type="EMBL" id="CP144524">
    <property type="protein sequence ID" value="WWC70531.1"/>
    <property type="molecule type" value="Genomic_DNA"/>
</dbReference>
<feature type="region of interest" description="Disordered" evidence="1">
    <location>
        <begin position="1"/>
        <end position="146"/>
    </location>
</feature>
<proteinExistence type="predicted"/>
<dbReference type="GeneID" id="30170381"/>
<dbReference type="Proteomes" id="UP000094020">
    <property type="component" value="Chromosome 6"/>
</dbReference>
<reference evidence="3" key="4">
    <citation type="submission" date="2024-02" db="EMBL/GenBank/DDBJ databases">
        <title>Comparative genomics of Cryptococcus and Kwoniella reveals pathogenesis evolution and contrasting modes of karyotype evolution via chromosome fusion or intercentromeric recombination.</title>
        <authorList>
            <person name="Coelho M.A."/>
            <person name="David-Palma M."/>
            <person name="Shea T."/>
            <person name="Bowers K."/>
            <person name="McGinley-Smith S."/>
            <person name="Mohammad A.W."/>
            <person name="Gnirke A."/>
            <person name="Yurkov A.M."/>
            <person name="Nowrousian M."/>
            <person name="Sun S."/>
            <person name="Cuomo C.A."/>
            <person name="Heitman J."/>
        </authorList>
    </citation>
    <scope>NUCLEOTIDE SEQUENCE</scope>
    <source>
        <strain evidence="3">CBS 10737</strain>
    </source>
</reference>
<evidence type="ECO:0000313" key="2">
    <source>
        <dbReference type="EMBL" id="OCF51298.1"/>
    </source>
</evidence>
<dbReference type="KEGG" id="kpin:30170381"/>
<dbReference type="EMBL" id="KV700115">
    <property type="protein sequence ID" value="OCF51298.1"/>
    <property type="molecule type" value="Genomic_DNA"/>
</dbReference>
<accession>A0A1B9I6X7</accession>
<evidence type="ECO:0000256" key="1">
    <source>
        <dbReference type="SAM" id="MobiDB-lite"/>
    </source>
</evidence>
<dbReference type="RefSeq" id="XP_019012517.1">
    <property type="nucleotide sequence ID" value="XM_019153777.1"/>
</dbReference>
<sequence length="207" mass="21722">MTGIRNKISQRFQRRPTSSASSSTETSQIGISDRIVEIHSDSEDDVNPNVSKRSDTVTEASVATTAAVDATTSSAGTVVESRDRTEEVSSATVAEEQSNASGASQTHTVSGTTQTAGVDTCDSAASTGQRGGRAMPKNNGRQPNQTRTNFRVEGEAAQINGNIGSGKSQGITTHHDIVASDQANQINGNVHDGKGTEALLLQFFNKR</sequence>
<protein>
    <submittedName>
        <fullName evidence="2">Uncharacterized protein</fullName>
    </submittedName>
</protein>
<name>A0A1B9I6X7_9TREE</name>
<feature type="compositionally biased region" description="Low complexity" evidence="1">
    <location>
        <begin position="17"/>
        <end position="27"/>
    </location>
</feature>
<evidence type="ECO:0000313" key="3">
    <source>
        <dbReference type="EMBL" id="WWC70531.1"/>
    </source>
</evidence>
<reference evidence="2" key="1">
    <citation type="submission" date="2013-07" db="EMBL/GenBank/DDBJ databases">
        <title>The Genome Sequence of Cryptococcus pinus CBS10737.</title>
        <authorList>
            <consortium name="The Broad Institute Genome Sequencing Platform"/>
            <person name="Cuomo C."/>
            <person name="Litvintseva A."/>
            <person name="Chen Y."/>
            <person name="Heitman J."/>
            <person name="Sun S."/>
            <person name="Springer D."/>
            <person name="Dromer F."/>
            <person name="Young S.K."/>
            <person name="Zeng Q."/>
            <person name="Gargeya S."/>
            <person name="Fitzgerald M."/>
            <person name="Abouelleil A."/>
            <person name="Alvarado L."/>
            <person name="Berlin A.M."/>
            <person name="Chapman S.B."/>
            <person name="Dewar J."/>
            <person name="Goldberg J."/>
            <person name="Griggs A."/>
            <person name="Gujja S."/>
            <person name="Hansen M."/>
            <person name="Howarth C."/>
            <person name="Imamovic A."/>
            <person name="Larimer J."/>
            <person name="McCowan C."/>
            <person name="Murphy C."/>
            <person name="Pearson M."/>
            <person name="Priest M."/>
            <person name="Roberts A."/>
            <person name="Saif S."/>
            <person name="Shea T."/>
            <person name="Sykes S."/>
            <person name="Wortman J."/>
            <person name="Nusbaum C."/>
            <person name="Birren B."/>
        </authorList>
    </citation>
    <scope>NUCLEOTIDE SEQUENCE [LARGE SCALE GENOMIC DNA]</scope>
    <source>
        <strain evidence="2">CBS 10737</strain>
    </source>
</reference>
<gene>
    <name evidence="2" type="ORF">I206_02012</name>
    <name evidence="3" type="ORF">I206_104482</name>
</gene>
<feature type="compositionally biased region" description="Low complexity" evidence="1">
    <location>
        <begin position="57"/>
        <end position="79"/>
    </location>
</feature>
<dbReference type="AlphaFoldDB" id="A0A1B9I6X7"/>
<reference evidence="3" key="2">
    <citation type="submission" date="2013-07" db="EMBL/GenBank/DDBJ databases">
        <authorList>
            <consortium name="The Broad Institute Genome Sequencing Platform"/>
            <person name="Cuomo C."/>
            <person name="Litvintseva A."/>
            <person name="Chen Y."/>
            <person name="Heitman J."/>
            <person name="Sun S."/>
            <person name="Springer D."/>
            <person name="Dromer F."/>
            <person name="Young S.K."/>
            <person name="Zeng Q."/>
            <person name="Gargeya S."/>
            <person name="Fitzgerald M."/>
            <person name="Abouelleil A."/>
            <person name="Alvarado L."/>
            <person name="Berlin A.M."/>
            <person name="Chapman S.B."/>
            <person name="Dewar J."/>
            <person name="Goldberg J."/>
            <person name="Griggs A."/>
            <person name="Gujja S."/>
            <person name="Hansen M."/>
            <person name="Howarth C."/>
            <person name="Imamovic A."/>
            <person name="Larimer J."/>
            <person name="McCowan C."/>
            <person name="Murphy C."/>
            <person name="Pearson M."/>
            <person name="Priest M."/>
            <person name="Roberts A."/>
            <person name="Saif S."/>
            <person name="Shea T."/>
            <person name="Sykes S."/>
            <person name="Wortman J."/>
            <person name="Nusbaum C."/>
            <person name="Birren B."/>
        </authorList>
    </citation>
    <scope>NUCLEOTIDE SEQUENCE</scope>
    <source>
        <strain evidence="3">CBS 10737</strain>
    </source>
</reference>